<evidence type="ECO:0000313" key="3">
    <source>
        <dbReference type="EMBL" id="CCD01576.1"/>
    </source>
</evidence>
<evidence type="ECO:0000256" key="1">
    <source>
        <dbReference type="SAM" id="MobiDB-lite"/>
    </source>
</evidence>
<keyword evidence="3" id="KW-0614">Plasmid</keyword>
<evidence type="ECO:0000313" key="4">
    <source>
        <dbReference type="Proteomes" id="UP000007319"/>
    </source>
</evidence>
<feature type="compositionally biased region" description="Basic residues" evidence="1">
    <location>
        <begin position="87"/>
        <end position="105"/>
    </location>
</feature>
<keyword evidence="2" id="KW-0812">Transmembrane</keyword>
<accession>A0A9P1NQ60</accession>
<keyword evidence="4" id="KW-1185">Reference proteome</keyword>
<feature type="transmembrane region" description="Helical" evidence="2">
    <location>
        <begin position="62"/>
        <end position="82"/>
    </location>
</feature>
<name>A0A9P1NQ60_9PROT</name>
<feature type="compositionally biased region" description="Basic residues" evidence="1">
    <location>
        <begin position="43"/>
        <end position="52"/>
    </location>
</feature>
<organism evidence="3 4">
    <name type="scientific">Azospirillum baldaniorum</name>
    <dbReference type="NCBI Taxonomy" id="1064539"/>
    <lineage>
        <taxon>Bacteria</taxon>
        <taxon>Pseudomonadati</taxon>
        <taxon>Pseudomonadota</taxon>
        <taxon>Alphaproteobacteria</taxon>
        <taxon>Rhodospirillales</taxon>
        <taxon>Azospirillaceae</taxon>
        <taxon>Azospirillum</taxon>
    </lineage>
</organism>
<keyword evidence="2" id="KW-0472">Membrane</keyword>
<geneLocation type="plasmid" evidence="3 4">
    <name>AZOBR_p2</name>
</geneLocation>
<dbReference type="EMBL" id="HE577329">
    <property type="protein sequence ID" value="CCD01576.1"/>
    <property type="molecule type" value="Genomic_DNA"/>
</dbReference>
<reference evidence="3 4" key="1">
    <citation type="journal article" date="2011" name="PLoS Genet.">
        <title>Azospirillum genomes reveal transition of bacteria from aquatic to terrestrial environments.</title>
        <authorList>
            <person name="Wisniewski-Dye F."/>
            <person name="Borziak K."/>
            <person name="Khalsa-Moyers G."/>
            <person name="Alexandre G."/>
            <person name="Sukharnikov L.O."/>
            <person name="Wuichet K."/>
            <person name="Hurst G.B."/>
            <person name="McDonald W.H."/>
            <person name="Robertson J.S."/>
            <person name="Barbe V."/>
            <person name="Calteau A."/>
            <person name="Rouy Z."/>
            <person name="Mangenot S."/>
            <person name="Prigent-Combaret C."/>
            <person name="Normand P."/>
            <person name="Boyer M."/>
            <person name="Siguier P."/>
            <person name="Dessaux Y."/>
            <person name="Elmerich C."/>
            <person name="Condemine G."/>
            <person name="Krishnen G."/>
            <person name="Kennedy I."/>
            <person name="Paterson A.H."/>
            <person name="Gonzalez V."/>
            <person name="Mavingui P."/>
            <person name="Zhulin I.B."/>
        </authorList>
    </citation>
    <scope>NUCLEOTIDE SEQUENCE [LARGE SCALE GENOMIC DNA]</scope>
    <source>
        <strain evidence="3 4">Sp245</strain>
    </source>
</reference>
<proteinExistence type="predicted"/>
<feature type="region of interest" description="Disordered" evidence="1">
    <location>
        <begin position="1"/>
        <end position="53"/>
    </location>
</feature>
<sequence length="140" mass="15081">MGKGNVTTTSGFTEIPGARRHRQTLRQRLLLSSAAEAPQRGGGTRHQRRAAKARGGIDFARLALRSVIGVALSTLFAGAAYANPPGGHRHRGRRRPSSRRPRNRWRSCSPPTKPSSTGSPSASTPVRRSPSSSPRRPASR</sequence>
<protein>
    <submittedName>
        <fullName evidence="3">Uncharacterized protein</fullName>
    </submittedName>
</protein>
<feature type="compositionally biased region" description="Polar residues" evidence="1">
    <location>
        <begin position="1"/>
        <end position="12"/>
    </location>
</feature>
<evidence type="ECO:0000256" key="2">
    <source>
        <dbReference type="SAM" id="Phobius"/>
    </source>
</evidence>
<dbReference type="Proteomes" id="UP000007319">
    <property type="component" value="Plasmid AZOBR_p2"/>
</dbReference>
<gene>
    <name evidence="3" type="ORF">AZOBR_p220039</name>
</gene>
<dbReference type="KEGG" id="abs:AZOBR_p220039"/>
<keyword evidence="2" id="KW-1133">Transmembrane helix</keyword>
<feature type="compositionally biased region" description="Low complexity" evidence="1">
    <location>
        <begin position="106"/>
        <end position="140"/>
    </location>
</feature>
<feature type="region of interest" description="Disordered" evidence="1">
    <location>
        <begin position="79"/>
        <end position="140"/>
    </location>
</feature>
<dbReference type="AlphaFoldDB" id="A0A9P1NQ60"/>